<dbReference type="SUPFAM" id="SSF55315">
    <property type="entry name" value="L30e-like"/>
    <property type="match status" value="1"/>
</dbReference>
<dbReference type="InterPro" id="IPR035931">
    <property type="entry name" value="YlxR-like_sf"/>
</dbReference>
<accession>A0ABS0N606</accession>
<dbReference type="InterPro" id="IPR007393">
    <property type="entry name" value="YlxR_dom"/>
</dbReference>
<dbReference type="RefSeq" id="WP_197921943.1">
    <property type="nucleotide sequence ID" value="NZ_CAWPTA010000009.1"/>
</dbReference>
<dbReference type="SUPFAM" id="SSF64376">
    <property type="entry name" value="YlxR-like"/>
    <property type="match status" value="1"/>
</dbReference>
<gene>
    <name evidence="3" type="ORF">I5L03_11480</name>
</gene>
<reference evidence="3 4" key="1">
    <citation type="submission" date="2020-11" db="EMBL/GenBank/DDBJ databases">
        <title>Erythrobacter sediminis sp. nov., a marine bacterium from a tidal flat of Garorim Bay.</title>
        <authorList>
            <person name="Kim D."/>
            <person name="Yoo Y."/>
            <person name="Kim J.-J."/>
        </authorList>
    </citation>
    <scope>NUCLEOTIDE SEQUENCE [LARGE SCALE GENOMIC DNA]</scope>
    <source>
        <strain evidence="3 4">JGD-13</strain>
    </source>
</reference>
<dbReference type="PANTHER" id="PTHR34215">
    <property type="entry name" value="BLL0784 PROTEIN"/>
    <property type="match status" value="1"/>
</dbReference>
<dbReference type="InterPro" id="IPR037465">
    <property type="entry name" value="YlxR"/>
</dbReference>
<feature type="domain" description="YlxR" evidence="2">
    <location>
        <begin position="26"/>
        <end position="91"/>
    </location>
</feature>
<organism evidence="3 4">
    <name type="scientific">Aurantiacibacter sediminis</name>
    <dbReference type="NCBI Taxonomy" id="2793064"/>
    <lineage>
        <taxon>Bacteria</taxon>
        <taxon>Pseudomonadati</taxon>
        <taxon>Pseudomonadota</taxon>
        <taxon>Alphaproteobacteria</taxon>
        <taxon>Sphingomonadales</taxon>
        <taxon>Erythrobacteraceae</taxon>
        <taxon>Aurantiacibacter</taxon>
    </lineage>
</organism>
<name>A0ABS0N606_9SPHN</name>
<dbReference type="InterPro" id="IPR029064">
    <property type="entry name" value="Ribosomal_eL30-like_sf"/>
</dbReference>
<keyword evidence="4" id="KW-1185">Reference proteome</keyword>
<dbReference type="Proteomes" id="UP000602442">
    <property type="component" value="Unassembled WGS sequence"/>
</dbReference>
<evidence type="ECO:0000259" key="2">
    <source>
        <dbReference type="Pfam" id="PF04296"/>
    </source>
</evidence>
<proteinExistence type="predicted"/>
<evidence type="ECO:0000313" key="3">
    <source>
        <dbReference type="EMBL" id="MBH5323203.1"/>
    </source>
</evidence>
<dbReference type="Gene3D" id="3.30.1230.10">
    <property type="entry name" value="YlxR-like"/>
    <property type="match status" value="1"/>
</dbReference>
<dbReference type="Gene3D" id="3.30.1330.30">
    <property type="match status" value="1"/>
</dbReference>
<dbReference type="EMBL" id="JAEANY010000004">
    <property type="protein sequence ID" value="MBH5323203.1"/>
    <property type="molecule type" value="Genomic_DNA"/>
</dbReference>
<comment type="caution">
    <text evidence="3">The sequence shown here is derived from an EMBL/GenBank/DDBJ whole genome shotgun (WGS) entry which is preliminary data.</text>
</comment>
<protein>
    <submittedName>
        <fullName evidence="3">DUF448 domain-containing protein</fullName>
    </submittedName>
</protein>
<dbReference type="Pfam" id="PF04296">
    <property type="entry name" value="YlxR"/>
    <property type="match status" value="1"/>
</dbReference>
<evidence type="ECO:0000313" key="4">
    <source>
        <dbReference type="Proteomes" id="UP000602442"/>
    </source>
</evidence>
<feature type="region of interest" description="Disordered" evidence="1">
    <location>
        <begin position="1"/>
        <end position="26"/>
    </location>
</feature>
<sequence length="242" mass="25466">MRNPQHDTLGSPKTETGASPEKGSERRCVLTGQTGSRDAFLRLAISPDGHVLPDALAKAPGRGAWIGVSRAELEEAISAGRLKGALSRAFKSGDFTVPENLGAQMQSALEKAFLQRLGLEMRSGRLILGSDRIRDDARMGKVAALFHARDASEDGCKKLDQAYRVGLDAEGSGVTGTRLPLDREALSVALGRENVVHMALADTRSAERVAIPLGRLQTFLVAAPAAGTSDGAGVMTGADAHE</sequence>
<feature type="compositionally biased region" description="Polar residues" evidence="1">
    <location>
        <begin position="1"/>
        <end position="17"/>
    </location>
</feature>
<dbReference type="PANTHER" id="PTHR34215:SF1">
    <property type="entry name" value="YLXR DOMAIN-CONTAINING PROTEIN"/>
    <property type="match status" value="1"/>
</dbReference>
<evidence type="ECO:0000256" key="1">
    <source>
        <dbReference type="SAM" id="MobiDB-lite"/>
    </source>
</evidence>